<keyword evidence="2" id="KW-1185">Reference proteome</keyword>
<protein>
    <submittedName>
        <fullName evidence="1">(salmon louse) hypothetical protein</fullName>
    </submittedName>
</protein>
<organism evidence="1 2">
    <name type="scientific">Lepeophtheirus salmonis</name>
    <name type="common">Salmon louse</name>
    <name type="synonym">Caligus salmonis</name>
    <dbReference type="NCBI Taxonomy" id="72036"/>
    <lineage>
        <taxon>Eukaryota</taxon>
        <taxon>Metazoa</taxon>
        <taxon>Ecdysozoa</taxon>
        <taxon>Arthropoda</taxon>
        <taxon>Crustacea</taxon>
        <taxon>Multicrustacea</taxon>
        <taxon>Hexanauplia</taxon>
        <taxon>Copepoda</taxon>
        <taxon>Siphonostomatoida</taxon>
        <taxon>Caligidae</taxon>
        <taxon>Lepeophtheirus</taxon>
    </lineage>
</organism>
<gene>
    <name evidence="1" type="ORF">LSAA_3486</name>
</gene>
<dbReference type="SUPFAM" id="SSF57501">
    <property type="entry name" value="Cystine-knot cytokines"/>
    <property type="match status" value="1"/>
</dbReference>
<evidence type="ECO:0000313" key="1">
    <source>
        <dbReference type="EMBL" id="CAF2818471.1"/>
    </source>
</evidence>
<dbReference type="AlphaFoldDB" id="A0A7R8CHA7"/>
<reference evidence="1" key="1">
    <citation type="submission" date="2021-02" db="EMBL/GenBank/DDBJ databases">
        <authorList>
            <person name="Bekaert M."/>
        </authorList>
    </citation>
    <scope>NUCLEOTIDE SEQUENCE</scope>
    <source>
        <strain evidence="1">IoA-00</strain>
    </source>
</reference>
<accession>A0A7R8CHA7</accession>
<dbReference type="EMBL" id="HG994591">
    <property type="protein sequence ID" value="CAF2818471.1"/>
    <property type="molecule type" value="Genomic_DNA"/>
</dbReference>
<sequence length="295" mass="33752">MDSICNFNIAFSTDEYMSCDQQLCGVFKEENRALMKRMYGDLESTSLYREMRSSKLDNIDPHTIFSSLQYNIRVGSGFKKEPKIIKKLIHKKILSEEKPLTYKVASTIFSEITKSSELDIIYTTSSTSNLTKLNEWTNIVSTTLNTPTLYEKLNTTDEKNLTDIPIEDSNTGTHASFPRTTLEPLRFSFYHLDNTIRLSPVFQDVERGRDILPETNIGYDFNGPSVNACPVKEEVLAPFWANNTRDQVLALLNLYPFEQYIHMGNMRLPSTRNNLKHIRRVSNNLTASLSSGLSF</sequence>
<dbReference type="OrthoDB" id="6594799at2759"/>
<name>A0A7R8CHA7_LEPSM</name>
<dbReference type="Proteomes" id="UP000675881">
    <property type="component" value="Chromosome 12"/>
</dbReference>
<dbReference type="InterPro" id="IPR029034">
    <property type="entry name" value="Cystine-knot_cytokine"/>
</dbReference>
<evidence type="ECO:0000313" key="2">
    <source>
        <dbReference type="Proteomes" id="UP000675881"/>
    </source>
</evidence>
<proteinExistence type="predicted"/>